<proteinExistence type="predicted"/>
<dbReference type="RefSeq" id="WP_071908208.1">
    <property type="nucleotide sequence ID" value="NZ_CP016337.1"/>
</dbReference>
<comment type="caution">
    <text evidence="1">The sequence shown here is derived from an EMBL/GenBank/DDBJ whole genome shotgun (WGS) entry which is preliminary data.</text>
</comment>
<evidence type="ECO:0000313" key="1">
    <source>
        <dbReference type="EMBL" id="SCX58870.1"/>
    </source>
</evidence>
<gene>
    <name evidence="1" type="ORF">SAMN02927897_03701</name>
</gene>
<organism evidence="1 2">
    <name type="scientific">Kosakonia sacchari</name>
    <dbReference type="NCBI Taxonomy" id="1158459"/>
    <lineage>
        <taxon>Bacteria</taxon>
        <taxon>Pseudomonadati</taxon>
        <taxon>Pseudomonadota</taxon>
        <taxon>Gammaproteobacteria</taxon>
        <taxon>Enterobacterales</taxon>
        <taxon>Enterobacteriaceae</taxon>
        <taxon>Kosakonia</taxon>
    </lineage>
</organism>
<evidence type="ECO:0000313" key="2">
    <source>
        <dbReference type="Proteomes" id="UP000183569"/>
    </source>
</evidence>
<sequence>MMRVARIVVLFFSLFLFTVSVFSYGETLNISQEYSSVTGNIFINTTPQSGFCTEYPQYCTDNDAVSVALTLYAPLMQDKLMANSPPRESMFYKMPGNWRTVKLFNTAGQSTELAFRVAGFAASYLTHSEWSVPDHVNNWQGGSFEYAPSPCITSGVAPAWSQWGFKFMWKWPVSDVPCYKLPTIDLKDDPYNIRYLSFIYELTNASPLQLASGDYTGTLHFTVGPGGDVDFGDLFIPTDPNIDINFRLTIKHDFSITTTADDHQVALQPCKLNKICTPQEGEANWERWMISHITPPLTGRSNFGITSTGNFTVYLACANGQIGQDCALQSDNTGQLVPFGAFINLPVNIVDSTTGATVVKQHLNAGKDPTQNIFTTQSSGSNQKGSIDFLVAQHDVETMLTTRPDTWRGGVTVIFDLDIS</sequence>
<protein>
    <submittedName>
        <fullName evidence="1">Uncharacterized protein</fullName>
    </submittedName>
</protein>
<reference evidence="1 2" key="1">
    <citation type="submission" date="2016-10" db="EMBL/GenBank/DDBJ databases">
        <authorList>
            <person name="Varghese N."/>
            <person name="Submissions S."/>
        </authorList>
    </citation>
    <scope>NUCLEOTIDE SEQUENCE [LARGE SCALE GENOMIC DNA]</scope>
    <source>
        <strain evidence="1 2">CGMCC 1.12102</strain>
    </source>
</reference>
<dbReference type="Proteomes" id="UP000183569">
    <property type="component" value="Unassembled WGS sequence"/>
</dbReference>
<accession>A0A1G4YZK9</accession>
<dbReference type="EMBL" id="FMUI01000013">
    <property type="protein sequence ID" value="SCX58870.1"/>
    <property type="molecule type" value="Genomic_DNA"/>
</dbReference>
<dbReference type="AlphaFoldDB" id="A0A1G4YZK9"/>
<dbReference type="GeneID" id="30422092"/>
<name>A0A1G4YZK9_9ENTR</name>